<keyword evidence="2" id="KW-1185">Reference proteome</keyword>
<sequence>MTKRRIRGKVLAVYGQVLVEGLDGWLPDYGRLGLDWTGNLTAPMAHAEKECDLECAQSSAL</sequence>
<comment type="caution">
    <text evidence="1">The sequence shown here is derived from an EMBL/GenBank/DDBJ whole genome shotgun (WGS) entry which is preliminary data.</text>
</comment>
<name>A0A848KFU6_9NOCA</name>
<proteinExistence type="predicted"/>
<protein>
    <submittedName>
        <fullName evidence="1">Uncharacterized protein</fullName>
    </submittedName>
</protein>
<dbReference type="Proteomes" id="UP000535543">
    <property type="component" value="Unassembled WGS sequence"/>
</dbReference>
<evidence type="ECO:0000313" key="2">
    <source>
        <dbReference type="Proteomes" id="UP000535543"/>
    </source>
</evidence>
<dbReference type="RefSeq" id="WP_169589859.1">
    <property type="nucleotide sequence ID" value="NZ_VCQU01000007.1"/>
</dbReference>
<reference evidence="1 2" key="1">
    <citation type="submission" date="2019-05" db="EMBL/GenBank/DDBJ databases">
        <authorList>
            <person name="Lee S.D."/>
        </authorList>
    </citation>
    <scope>NUCLEOTIDE SEQUENCE [LARGE SCALE GENOMIC DNA]</scope>
    <source>
        <strain evidence="1 2">YC2-7</strain>
    </source>
</reference>
<dbReference type="EMBL" id="VCQU01000007">
    <property type="protein sequence ID" value="NMN97169.1"/>
    <property type="molecule type" value="Genomic_DNA"/>
</dbReference>
<gene>
    <name evidence="1" type="ORF">FGL95_19200</name>
</gene>
<evidence type="ECO:0000313" key="1">
    <source>
        <dbReference type="EMBL" id="NMN97169.1"/>
    </source>
</evidence>
<reference evidence="1 2" key="2">
    <citation type="submission" date="2020-06" db="EMBL/GenBank/DDBJ databases">
        <title>Antribacter stalactiti gen. nov., sp. nov., a new member of the family Nacardiaceae isolated from a cave.</title>
        <authorList>
            <person name="Kim I.S."/>
        </authorList>
    </citation>
    <scope>NUCLEOTIDE SEQUENCE [LARGE SCALE GENOMIC DNA]</scope>
    <source>
        <strain evidence="1 2">YC2-7</strain>
    </source>
</reference>
<organism evidence="1 2">
    <name type="scientific">Antrihabitans stalactiti</name>
    <dbReference type="NCBI Taxonomy" id="2584121"/>
    <lineage>
        <taxon>Bacteria</taxon>
        <taxon>Bacillati</taxon>
        <taxon>Actinomycetota</taxon>
        <taxon>Actinomycetes</taxon>
        <taxon>Mycobacteriales</taxon>
        <taxon>Nocardiaceae</taxon>
        <taxon>Antrihabitans</taxon>
    </lineage>
</organism>
<accession>A0A848KFU6</accession>
<dbReference type="AlphaFoldDB" id="A0A848KFU6"/>